<evidence type="ECO:0000313" key="1">
    <source>
        <dbReference type="EMBL" id="KAF2549443.1"/>
    </source>
</evidence>
<dbReference type="EMBL" id="QGKY02001925">
    <property type="protein sequence ID" value="KAF2549443.1"/>
    <property type="molecule type" value="Genomic_DNA"/>
</dbReference>
<organism evidence="1">
    <name type="scientific">Brassica cretica</name>
    <name type="common">Mustard</name>
    <dbReference type="NCBI Taxonomy" id="69181"/>
    <lineage>
        <taxon>Eukaryota</taxon>
        <taxon>Viridiplantae</taxon>
        <taxon>Streptophyta</taxon>
        <taxon>Embryophyta</taxon>
        <taxon>Tracheophyta</taxon>
        <taxon>Spermatophyta</taxon>
        <taxon>Magnoliopsida</taxon>
        <taxon>eudicotyledons</taxon>
        <taxon>Gunneridae</taxon>
        <taxon>Pentapetalae</taxon>
        <taxon>rosids</taxon>
        <taxon>malvids</taxon>
        <taxon>Brassicales</taxon>
        <taxon>Brassicaceae</taxon>
        <taxon>Brassiceae</taxon>
        <taxon>Brassica</taxon>
    </lineage>
</organism>
<reference evidence="1" key="1">
    <citation type="submission" date="2019-12" db="EMBL/GenBank/DDBJ databases">
        <title>Genome sequencing and annotation of Brassica cretica.</title>
        <authorList>
            <person name="Studholme D.J."/>
            <person name="Sarris P.F."/>
        </authorList>
    </citation>
    <scope>NUCLEOTIDE SEQUENCE</scope>
    <source>
        <strain evidence="1">PFS-102/07</strain>
        <tissue evidence="1">Leaf</tissue>
    </source>
</reference>
<accession>A0A8S9GUM9</accession>
<comment type="caution">
    <text evidence="1">The sequence shown here is derived from an EMBL/GenBank/DDBJ whole genome shotgun (WGS) entry which is preliminary data.</text>
</comment>
<dbReference type="AlphaFoldDB" id="A0A8S9GUM9"/>
<name>A0A8S9GUM9_BRACR</name>
<gene>
    <name evidence="1" type="ORF">F2Q70_00022906</name>
</gene>
<sequence length="227" mass="25193">MKPLKADGLLVVRLAVRLTSKFTKDESPVRFINAATSRGSSKSSLQLRQTRDSPICRPFVLDPPLKCVSSDSGILECEEIRTSLLSLEAVSSSVDATPSMVYVTLSKTKRKEGREHKESVVKKYSSEYAFSFENMRNIKFKEFRQQYRHNGRLKQSDAGCLGHSASDEIRHAIFRASSRLCILASFEASPCAFVMSCKATTFASSFTRSTGRSGSLGLQFYVCMLTG</sequence>
<proteinExistence type="predicted"/>
<protein>
    <submittedName>
        <fullName evidence="1">Uncharacterized protein</fullName>
    </submittedName>
</protein>